<proteinExistence type="predicted"/>
<comment type="caution">
    <text evidence="2">The sequence shown here is derived from an EMBL/GenBank/DDBJ whole genome shotgun (WGS) entry which is preliminary data.</text>
</comment>
<sequence>MAKRYQASPLTPLHLLSISPSHLSVCLSVRPPVVSLFREANPNQPSNQPPCKTSTANSRAEEEKQEERERKNERGKGEKKGKPTPTPRPPRINKPAIWCHSTPLHSTPLHAAPLSLSTPLPILRSSSLCKLFNPCLSITAAVAAVAVVVGVVVARKEEEEEEEEGGEQDHHHR</sequence>
<feature type="compositionally biased region" description="Polar residues" evidence="1">
    <location>
        <begin position="41"/>
        <end position="58"/>
    </location>
</feature>
<dbReference type="EMBL" id="JBBPDW010000014">
    <property type="protein sequence ID" value="KAK7546636.1"/>
    <property type="molecule type" value="Genomic_DNA"/>
</dbReference>
<gene>
    <name evidence="2" type="ORF">IWX46DRAFT_599365</name>
</gene>
<organism evidence="2 3">
    <name type="scientific">Phyllosticta citricarpa</name>
    <dbReference type="NCBI Taxonomy" id="55181"/>
    <lineage>
        <taxon>Eukaryota</taxon>
        <taxon>Fungi</taxon>
        <taxon>Dikarya</taxon>
        <taxon>Ascomycota</taxon>
        <taxon>Pezizomycotina</taxon>
        <taxon>Dothideomycetes</taxon>
        <taxon>Dothideomycetes incertae sedis</taxon>
        <taxon>Botryosphaeriales</taxon>
        <taxon>Phyllostictaceae</taxon>
        <taxon>Phyllosticta</taxon>
    </lineage>
</organism>
<evidence type="ECO:0000313" key="2">
    <source>
        <dbReference type="EMBL" id="KAK7546636.1"/>
    </source>
</evidence>
<keyword evidence="3" id="KW-1185">Reference proteome</keyword>
<accession>A0ABR1MDR1</accession>
<dbReference type="Proteomes" id="UP001365128">
    <property type="component" value="Unassembled WGS sequence"/>
</dbReference>
<evidence type="ECO:0000313" key="3">
    <source>
        <dbReference type="Proteomes" id="UP001365128"/>
    </source>
</evidence>
<reference evidence="2 3" key="1">
    <citation type="submission" date="2024-04" db="EMBL/GenBank/DDBJ databases">
        <title>Phyllosticta paracitricarpa is synonymous to the EU quarantine fungus P. citricarpa based on phylogenomic analyses.</title>
        <authorList>
            <consortium name="Lawrence Berkeley National Laboratory"/>
            <person name="Van Ingen-Buijs V.A."/>
            <person name="Van Westerhoven A.C."/>
            <person name="Haridas S."/>
            <person name="Skiadas P."/>
            <person name="Martin F."/>
            <person name="Groenewald J.Z."/>
            <person name="Crous P.W."/>
            <person name="Seidl M.F."/>
        </authorList>
    </citation>
    <scope>NUCLEOTIDE SEQUENCE [LARGE SCALE GENOMIC DNA]</scope>
    <source>
        <strain evidence="2 3">CBS 122670</strain>
    </source>
</reference>
<feature type="compositionally biased region" description="Basic and acidic residues" evidence="1">
    <location>
        <begin position="59"/>
        <end position="81"/>
    </location>
</feature>
<evidence type="ECO:0000256" key="1">
    <source>
        <dbReference type="SAM" id="MobiDB-lite"/>
    </source>
</evidence>
<protein>
    <submittedName>
        <fullName evidence="2">Uncharacterized protein</fullName>
    </submittedName>
</protein>
<feature type="region of interest" description="Disordered" evidence="1">
    <location>
        <begin position="38"/>
        <end position="99"/>
    </location>
</feature>
<name>A0ABR1MDR1_9PEZI</name>